<evidence type="ECO:0000256" key="1">
    <source>
        <dbReference type="SAM" id="MobiDB-lite"/>
    </source>
</evidence>
<accession>A0A3L8E0E1</accession>
<evidence type="ECO:0000313" key="3">
    <source>
        <dbReference type="Proteomes" id="UP000279307"/>
    </source>
</evidence>
<sequence length="109" mass="12251">MERVVKGRKKIYESLRRWNSPDGRDGDSEVQPSAIAGEAPGLREPYETVADQAGIGIGHATRRKQDERKSPKPIKRRNASKIGRESDFAGSHENGRNTRLQGSRRRPMV</sequence>
<proteinExistence type="predicted"/>
<feature type="region of interest" description="Disordered" evidence="1">
    <location>
        <begin position="14"/>
        <end position="109"/>
    </location>
</feature>
<gene>
    <name evidence="2" type="ORF">DMN91_001806</name>
</gene>
<reference evidence="2 3" key="1">
    <citation type="journal article" date="2018" name="Genome Res.">
        <title>The genomic architecture and molecular evolution of ant odorant receptors.</title>
        <authorList>
            <person name="McKenzie S.K."/>
            <person name="Kronauer D.J.C."/>
        </authorList>
    </citation>
    <scope>NUCLEOTIDE SEQUENCE [LARGE SCALE GENOMIC DNA]</scope>
    <source>
        <strain evidence="2">Clonal line C1</strain>
    </source>
</reference>
<dbReference type="AlphaFoldDB" id="A0A3L8E0E1"/>
<protein>
    <submittedName>
        <fullName evidence="2">Uncharacterized protein</fullName>
    </submittedName>
</protein>
<dbReference type="EMBL" id="QOIP01000002">
    <property type="protein sequence ID" value="RLU25649.1"/>
    <property type="molecule type" value="Genomic_DNA"/>
</dbReference>
<name>A0A3L8E0E1_OOCBI</name>
<dbReference type="Proteomes" id="UP000279307">
    <property type="component" value="Chromosome 2"/>
</dbReference>
<organism evidence="2 3">
    <name type="scientific">Ooceraea biroi</name>
    <name type="common">Clonal raider ant</name>
    <name type="synonym">Cerapachys biroi</name>
    <dbReference type="NCBI Taxonomy" id="2015173"/>
    <lineage>
        <taxon>Eukaryota</taxon>
        <taxon>Metazoa</taxon>
        <taxon>Ecdysozoa</taxon>
        <taxon>Arthropoda</taxon>
        <taxon>Hexapoda</taxon>
        <taxon>Insecta</taxon>
        <taxon>Pterygota</taxon>
        <taxon>Neoptera</taxon>
        <taxon>Endopterygota</taxon>
        <taxon>Hymenoptera</taxon>
        <taxon>Apocrita</taxon>
        <taxon>Aculeata</taxon>
        <taxon>Formicoidea</taxon>
        <taxon>Formicidae</taxon>
        <taxon>Dorylinae</taxon>
        <taxon>Ooceraea</taxon>
    </lineage>
</organism>
<comment type="caution">
    <text evidence="2">The sequence shown here is derived from an EMBL/GenBank/DDBJ whole genome shotgun (WGS) entry which is preliminary data.</text>
</comment>
<evidence type="ECO:0000313" key="2">
    <source>
        <dbReference type="EMBL" id="RLU25649.1"/>
    </source>
</evidence>